<evidence type="ECO:0000256" key="2">
    <source>
        <dbReference type="ARBA" id="ARBA00022801"/>
    </source>
</evidence>
<evidence type="ECO:0000313" key="4">
    <source>
        <dbReference type="Proteomes" id="UP000669179"/>
    </source>
</evidence>
<proteinExistence type="inferred from homology"/>
<dbReference type="SUPFAM" id="SSF53474">
    <property type="entry name" value="alpha/beta-Hydrolases"/>
    <property type="match status" value="1"/>
</dbReference>
<dbReference type="PANTHER" id="PTHR21661:SF35">
    <property type="entry name" value="EPOXIDE HYDROLASE"/>
    <property type="match status" value="1"/>
</dbReference>
<name>A0A939P9N8_9ACTN</name>
<dbReference type="PANTHER" id="PTHR21661">
    <property type="entry name" value="EPOXIDE HYDROLASE 1-RELATED"/>
    <property type="match status" value="1"/>
</dbReference>
<dbReference type="Gene3D" id="3.40.50.1820">
    <property type="entry name" value="alpha/beta hydrolase"/>
    <property type="match status" value="1"/>
</dbReference>
<dbReference type="RefSeq" id="WP_208255731.1">
    <property type="nucleotide sequence ID" value="NZ_JAGEOJ010000005.1"/>
</dbReference>
<sequence>MDPDELLTIASLFWFTNTSASSARFYFENRDWFATHQGESVNARTSVPIGLASFAYDFKAIRRFAERDHGNIVHWNDYDRGGHWAAHDASDLLIGDIREFFGKLA</sequence>
<accession>A0A939P9N8</accession>
<evidence type="ECO:0008006" key="5">
    <source>
        <dbReference type="Google" id="ProtNLM"/>
    </source>
</evidence>
<evidence type="ECO:0000256" key="1">
    <source>
        <dbReference type="ARBA" id="ARBA00010088"/>
    </source>
</evidence>
<dbReference type="AlphaFoldDB" id="A0A939P9N8"/>
<dbReference type="EMBL" id="JAGEOJ010000005">
    <property type="protein sequence ID" value="MBO2448067.1"/>
    <property type="molecule type" value="Genomic_DNA"/>
</dbReference>
<dbReference type="InterPro" id="IPR029058">
    <property type="entry name" value="AB_hydrolase_fold"/>
</dbReference>
<comment type="similarity">
    <text evidence="1">Belongs to the peptidase S33 family.</text>
</comment>
<reference evidence="3" key="1">
    <citation type="submission" date="2021-03" db="EMBL/GenBank/DDBJ databases">
        <authorList>
            <person name="Kanchanasin P."/>
            <person name="Saeng-In P."/>
            <person name="Phongsopitanun W."/>
            <person name="Yuki M."/>
            <person name="Kudo T."/>
            <person name="Ohkuma M."/>
            <person name="Tanasupawat S."/>
        </authorList>
    </citation>
    <scope>NUCLEOTIDE SEQUENCE</scope>
    <source>
        <strain evidence="3">GKU 128</strain>
    </source>
</reference>
<dbReference type="GO" id="GO:0004301">
    <property type="term" value="F:epoxide hydrolase activity"/>
    <property type="evidence" value="ECO:0007669"/>
    <property type="project" value="TreeGrafter"/>
</dbReference>
<keyword evidence="2" id="KW-0378">Hydrolase</keyword>
<gene>
    <name evidence="3" type="ORF">J4573_13265</name>
</gene>
<evidence type="ECO:0000313" key="3">
    <source>
        <dbReference type="EMBL" id="MBO2448067.1"/>
    </source>
</evidence>
<keyword evidence="4" id="KW-1185">Reference proteome</keyword>
<dbReference type="Proteomes" id="UP000669179">
    <property type="component" value="Unassembled WGS sequence"/>
</dbReference>
<comment type="caution">
    <text evidence="3">The sequence shown here is derived from an EMBL/GenBank/DDBJ whole genome shotgun (WGS) entry which is preliminary data.</text>
</comment>
<protein>
    <recommendedName>
        <fullName evidence="5">Epoxide hydrolase</fullName>
    </recommendedName>
</protein>
<dbReference type="GO" id="GO:0097176">
    <property type="term" value="P:epoxide metabolic process"/>
    <property type="evidence" value="ECO:0007669"/>
    <property type="project" value="TreeGrafter"/>
</dbReference>
<organism evidence="3 4">
    <name type="scientific">Actinomadura barringtoniae</name>
    <dbReference type="NCBI Taxonomy" id="1427535"/>
    <lineage>
        <taxon>Bacteria</taxon>
        <taxon>Bacillati</taxon>
        <taxon>Actinomycetota</taxon>
        <taxon>Actinomycetes</taxon>
        <taxon>Streptosporangiales</taxon>
        <taxon>Thermomonosporaceae</taxon>
        <taxon>Actinomadura</taxon>
    </lineage>
</organism>